<dbReference type="RefSeq" id="WP_148135723.1">
    <property type="nucleotide sequence ID" value="NZ_CP017634.1"/>
</dbReference>
<protein>
    <recommendedName>
        <fullName evidence="10">Pyridoxal 5'-phosphate synthase subunit PdxT</fullName>
        <ecNumber evidence="10">4.3.3.6</ecNumber>
    </recommendedName>
    <alternativeName>
        <fullName evidence="10">Pdx2</fullName>
    </alternativeName>
    <alternativeName>
        <fullName evidence="10">Pyridoxal 5'-phosphate synthase glutaminase subunit</fullName>
        <ecNumber evidence="10">3.5.1.2</ecNumber>
    </alternativeName>
</protein>
<dbReference type="Proteomes" id="UP000323521">
    <property type="component" value="Chromosome"/>
</dbReference>
<evidence type="ECO:0000256" key="4">
    <source>
        <dbReference type="ARBA" id="ARBA00022962"/>
    </source>
</evidence>
<keyword evidence="5 10" id="KW-0456">Lyase</keyword>
<evidence type="ECO:0000256" key="12">
    <source>
        <dbReference type="PIRSR" id="PIRSR005639-2"/>
    </source>
</evidence>
<feature type="binding site" evidence="10 12">
    <location>
        <begin position="134"/>
        <end position="135"/>
    </location>
    <ligand>
        <name>L-glutamine</name>
        <dbReference type="ChEBI" id="CHEBI:58359"/>
    </ligand>
</feature>
<keyword evidence="13" id="KW-0808">Transferase</keyword>
<evidence type="ECO:0000256" key="5">
    <source>
        <dbReference type="ARBA" id="ARBA00023239"/>
    </source>
</evidence>
<proteinExistence type="inferred from homology"/>
<dbReference type="PROSITE" id="PS51273">
    <property type="entry name" value="GATASE_TYPE_1"/>
    <property type="match status" value="1"/>
</dbReference>
<dbReference type="CDD" id="cd01749">
    <property type="entry name" value="GATase1_PB"/>
    <property type="match status" value="1"/>
</dbReference>
<feature type="active site" description="Charge relay system" evidence="10 11">
    <location>
        <position position="172"/>
    </location>
</feature>
<keyword evidence="3 10" id="KW-0663">Pyridoxal phosphate</keyword>
<dbReference type="PROSITE" id="PS51130">
    <property type="entry name" value="PDXT_SNO_2"/>
    <property type="match status" value="1"/>
</dbReference>
<evidence type="ECO:0000256" key="10">
    <source>
        <dbReference type="HAMAP-Rule" id="MF_01615"/>
    </source>
</evidence>
<comment type="similarity">
    <text evidence="1 10">Belongs to the glutaminase PdxT/SNO family.</text>
</comment>
<dbReference type="InterPro" id="IPR002161">
    <property type="entry name" value="PdxT/SNO"/>
</dbReference>
<dbReference type="PIRSF" id="PIRSF005639">
    <property type="entry name" value="Glut_amidoT_SNO"/>
    <property type="match status" value="1"/>
</dbReference>
<dbReference type="SUPFAM" id="SSF52317">
    <property type="entry name" value="Class I glutamine amidotransferase-like"/>
    <property type="match status" value="1"/>
</dbReference>
<dbReference type="GO" id="GO:0006543">
    <property type="term" value="P:L-glutamine catabolic process"/>
    <property type="evidence" value="ECO:0007669"/>
    <property type="project" value="UniProtKB-UniRule"/>
</dbReference>
<organism evidence="13 14">
    <name type="scientific">Formimonas warabiya</name>
    <dbReference type="NCBI Taxonomy" id="1761012"/>
    <lineage>
        <taxon>Bacteria</taxon>
        <taxon>Bacillati</taxon>
        <taxon>Bacillota</taxon>
        <taxon>Clostridia</taxon>
        <taxon>Eubacteriales</taxon>
        <taxon>Peptococcaceae</taxon>
        <taxon>Candidatus Formimonas</taxon>
    </lineage>
</organism>
<keyword evidence="4 10" id="KW-0315">Glutamine amidotransferase</keyword>
<dbReference type="HAMAP" id="MF_01615">
    <property type="entry name" value="PdxT"/>
    <property type="match status" value="1"/>
</dbReference>
<dbReference type="OrthoDB" id="9810320at2"/>
<dbReference type="NCBIfam" id="TIGR03800">
    <property type="entry name" value="PLP_synth_Pdx2"/>
    <property type="match status" value="1"/>
</dbReference>
<evidence type="ECO:0000256" key="7">
    <source>
        <dbReference type="ARBA" id="ARBA00049534"/>
    </source>
</evidence>
<dbReference type="PROSITE" id="PS01236">
    <property type="entry name" value="PDXT_SNO_1"/>
    <property type="match status" value="1"/>
</dbReference>
<evidence type="ECO:0000313" key="14">
    <source>
        <dbReference type="Proteomes" id="UP000323521"/>
    </source>
</evidence>
<dbReference type="GO" id="GO:0042823">
    <property type="term" value="P:pyridoxal phosphate biosynthetic process"/>
    <property type="evidence" value="ECO:0007669"/>
    <property type="project" value="UniProtKB-UniRule"/>
</dbReference>
<name>A0A3G1KV68_FORW1</name>
<dbReference type="GO" id="GO:0005829">
    <property type="term" value="C:cytosol"/>
    <property type="evidence" value="ECO:0007669"/>
    <property type="project" value="TreeGrafter"/>
</dbReference>
<gene>
    <name evidence="10" type="primary">pdxT</name>
    <name evidence="13" type="ORF">DCMF_18085</name>
</gene>
<comment type="function">
    <text evidence="8 10">Catalyzes the hydrolysis of glutamine to glutamate and ammonia as part of the biosynthesis of pyridoxal 5'-phosphate. The resulting ammonia molecule is channeled to the active site of PdxS.</text>
</comment>
<dbReference type="EC" id="4.3.3.6" evidence="10"/>
<reference evidence="13 14" key="1">
    <citation type="submission" date="2016-10" db="EMBL/GenBank/DDBJ databases">
        <title>Complete Genome Sequence of Peptococcaceae strain DCMF.</title>
        <authorList>
            <person name="Edwards R.J."/>
            <person name="Holland S.I."/>
            <person name="Deshpande N.P."/>
            <person name="Wong Y.K."/>
            <person name="Ertan H."/>
            <person name="Manefield M."/>
            <person name="Russell T.L."/>
            <person name="Lee M.J."/>
        </authorList>
    </citation>
    <scope>NUCLEOTIDE SEQUENCE [LARGE SCALE GENOMIC DNA]</scope>
    <source>
        <strain evidence="13 14">DCMF</strain>
    </source>
</reference>
<keyword evidence="2 10" id="KW-0378">Hydrolase</keyword>
<dbReference type="PANTHER" id="PTHR31559:SF0">
    <property type="entry name" value="PYRIDOXAL 5'-PHOSPHATE SYNTHASE SUBUNIT SNO1-RELATED"/>
    <property type="match status" value="1"/>
</dbReference>
<dbReference type="EMBL" id="CP017634">
    <property type="protein sequence ID" value="ATW26413.1"/>
    <property type="molecule type" value="Genomic_DNA"/>
</dbReference>
<comment type="subunit">
    <text evidence="9 10">In the presence of PdxS, forms a dodecamer of heterodimers. Only shows activity in the heterodimer.</text>
</comment>
<evidence type="ECO:0000256" key="2">
    <source>
        <dbReference type="ARBA" id="ARBA00022801"/>
    </source>
</evidence>
<feature type="binding site" evidence="10 12">
    <location>
        <position position="105"/>
    </location>
    <ligand>
        <name>L-glutamine</name>
        <dbReference type="ChEBI" id="CHEBI:58359"/>
    </ligand>
</feature>
<feature type="binding site" evidence="10 12">
    <location>
        <begin position="46"/>
        <end position="48"/>
    </location>
    <ligand>
        <name>L-glutamine</name>
        <dbReference type="ChEBI" id="CHEBI:58359"/>
    </ligand>
</feature>
<comment type="catalytic activity">
    <reaction evidence="6 10">
        <text>aldehydo-D-ribose 5-phosphate + D-glyceraldehyde 3-phosphate + L-glutamine = pyridoxal 5'-phosphate + L-glutamate + phosphate + 3 H2O + H(+)</text>
        <dbReference type="Rhea" id="RHEA:31507"/>
        <dbReference type="ChEBI" id="CHEBI:15377"/>
        <dbReference type="ChEBI" id="CHEBI:15378"/>
        <dbReference type="ChEBI" id="CHEBI:29985"/>
        <dbReference type="ChEBI" id="CHEBI:43474"/>
        <dbReference type="ChEBI" id="CHEBI:58273"/>
        <dbReference type="ChEBI" id="CHEBI:58359"/>
        <dbReference type="ChEBI" id="CHEBI:59776"/>
        <dbReference type="ChEBI" id="CHEBI:597326"/>
        <dbReference type="EC" id="4.3.3.6"/>
    </reaction>
</comment>
<feature type="active site" description="Charge relay system" evidence="10 11">
    <location>
        <position position="170"/>
    </location>
</feature>
<dbReference type="EC" id="3.5.1.2" evidence="10"/>
<comment type="catalytic activity">
    <reaction evidence="7 10">
        <text>L-glutamine + H2O = L-glutamate + NH4(+)</text>
        <dbReference type="Rhea" id="RHEA:15889"/>
        <dbReference type="ChEBI" id="CHEBI:15377"/>
        <dbReference type="ChEBI" id="CHEBI:28938"/>
        <dbReference type="ChEBI" id="CHEBI:29985"/>
        <dbReference type="ChEBI" id="CHEBI:58359"/>
        <dbReference type="EC" id="3.5.1.2"/>
    </reaction>
</comment>
<dbReference type="UniPathway" id="UPA00245"/>
<accession>A0A3G1KV68</accession>
<dbReference type="GO" id="GO:1903600">
    <property type="term" value="C:glutaminase complex"/>
    <property type="evidence" value="ECO:0007669"/>
    <property type="project" value="TreeGrafter"/>
</dbReference>
<evidence type="ECO:0000256" key="3">
    <source>
        <dbReference type="ARBA" id="ARBA00022898"/>
    </source>
</evidence>
<dbReference type="GO" id="GO:0004359">
    <property type="term" value="F:glutaminase activity"/>
    <property type="evidence" value="ECO:0007669"/>
    <property type="project" value="UniProtKB-UniRule"/>
</dbReference>
<dbReference type="InterPro" id="IPR021196">
    <property type="entry name" value="PdxT/SNO_CS"/>
</dbReference>
<evidence type="ECO:0000256" key="9">
    <source>
        <dbReference type="ARBA" id="ARBA00064749"/>
    </source>
</evidence>
<dbReference type="Pfam" id="PF01174">
    <property type="entry name" value="SNO"/>
    <property type="match status" value="1"/>
</dbReference>
<evidence type="ECO:0000313" key="13">
    <source>
        <dbReference type="EMBL" id="ATW26413.1"/>
    </source>
</evidence>
<dbReference type="GO" id="GO:0016740">
    <property type="term" value="F:transferase activity"/>
    <property type="evidence" value="ECO:0007669"/>
    <property type="project" value="UniProtKB-KW"/>
</dbReference>
<evidence type="ECO:0000256" key="1">
    <source>
        <dbReference type="ARBA" id="ARBA00008345"/>
    </source>
</evidence>
<dbReference type="KEGG" id="fwa:DCMF_18085"/>
<dbReference type="InterPro" id="IPR029062">
    <property type="entry name" value="Class_I_gatase-like"/>
</dbReference>
<dbReference type="AlphaFoldDB" id="A0A3G1KV68"/>
<dbReference type="PANTHER" id="PTHR31559">
    <property type="entry name" value="PYRIDOXAL 5'-PHOSPHATE SYNTHASE SUBUNIT SNO"/>
    <property type="match status" value="1"/>
</dbReference>
<comment type="pathway">
    <text evidence="10">Cofactor biosynthesis; pyridoxal 5'-phosphate biosynthesis.</text>
</comment>
<feature type="active site" description="Nucleophile" evidence="10 11">
    <location>
        <position position="78"/>
    </location>
</feature>
<dbReference type="FunFam" id="3.40.50.880:FF:000010">
    <property type="entry name" value="uncharacterized protein LOC100176842 isoform X2"/>
    <property type="match status" value="1"/>
</dbReference>
<dbReference type="Gene3D" id="3.40.50.880">
    <property type="match status" value="1"/>
</dbReference>
<dbReference type="GO" id="GO:0008614">
    <property type="term" value="P:pyridoxine metabolic process"/>
    <property type="evidence" value="ECO:0007669"/>
    <property type="project" value="TreeGrafter"/>
</dbReference>
<keyword evidence="14" id="KW-1185">Reference proteome</keyword>
<evidence type="ECO:0000256" key="8">
    <source>
        <dbReference type="ARBA" id="ARBA00054599"/>
    </source>
</evidence>
<sequence length="195" mass="21449">MQIGVLALQGAFAEHRRILSQCGVEAVLIRKPGEMKKIDGLIIPGGESTTIGKLMRDYHLDTAILEKTREGMPVFGTCAGLIMLAKDISGRDQFSLGLMDIKVKRNGFGRQVDSFEADLHIDALGKAPFHGVFIRAPYVESVKPNVGILAHHEGKIVMVRQGNFLGAAFHPELTDDLRVHLYFKQMIEDAKNAIA</sequence>
<evidence type="ECO:0000256" key="11">
    <source>
        <dbReference type="PIRSR" id="PIRSR005639-1"/>
    </source>
</evidence>
<dbReference type="GO" id="GO:0036381">
    <property type="term" value="F:pyridoxal 5'-phosphate synthase (glutamine hydrolysing) activity"/>
    <property type="evidence" value="ECO:0007669"/>
    <property type="project" value="UniProtKB-UniRule"/>
</dbReference>
<evidence type="ECO:0000256" key="6">
    <source>
        <dbReference type="ARBA" id="ARBA00047992"/>
    </source>
</evidence>